<dbReference type="Gene3D" id="6.10.140.2220">
    <property type="match status" value="1"/>
</dbReference>
<dbReference type="InterPro" id="IPR002893">
    <property type="entry name" value="Znf_MYND"/>
</dbReference>
<dbReference type="Proteomes" id="UP001239445">
    <property type="component" value="Unassembled WGS sequence"/>
</dbReference>
<proteinExistence type="predicted"/>
<evidence type="ECO:0000256" key="3">
    <source>
        <dbReference type="ARBA" id="ARBA00022833"/>
    </source>
</evidence>
<dbReference type="EMBL" id="MU839837">
    <property type="protein sequence ID" value="KAK1753677.1"/>
    <property type="molecule type" value="Genomic_DNA"/>
</dbReference>
<evidence type="ECO:0000313" key="7">
    <source>
        <dbReference type="Proteomes" id="UP001239445"/>
    </source>
</evidence>
<dbReference type="SUPFAM" id="SSF144232">
    <property type="entry name" value="HIT/MYND zinc finger-like"/>
    <property type="match status" value="1"/>
</dbReference>
<accession>A0AAJ0B8Z1</accession>
<organism evidence="6 7">
    <name type="scientific">Echria macrotheca</name>
    <dbReference type="NCBI Taxonomy" id="438768"/>
    <lineage>
        <taxon>Eukaryota</taxon>
        <taxon>Fungi</taxon>
        <taxon>Dikarya</taxon>
        <taxon>Ascomycota</taxon>
        <taxon>Pezizomycotina</taxon>
        <taxon>Sordariomycetes</taxon>
        <taxon>Sordariomycetidae</taxon>
        <taxon>Sordariales</taxon>
        <taxon>Schizotheciaceae</taxon>
        <taxon>Echria</taxon>
    </lineage>
</organism>
<dbReference type="AlphaFoldDB" id="A0AAJ0B8Z1"/>
<dbReference type="Pfam" id="PF01753">
    <property type="entry name" value="zf-MYND"/>
    <property type="match status" value="1"/>
</dbReference>
<keyword evidence="1" id="KW-0479">Metal-binding</keyword>
<keyword evidence="7" id="KW-1185">Reference proteome</keyword>
<evidence type="ECO:0000256" key="2">
    <source>
        <dbReference type="ARBA" id="ARBA00022771"/>
    </source>
</evidence>
<evidence type="ECO:0000313" key="6">
    <source>
        <dbReference type="EMBL" id="KAK1753677.1"/>
    </source>
</evidence>
<dbReference type="PROSITE" id="PS50865">
    <property type="entry name" value="ZF_MYND_2"/>
    <property type="match status" value="1"/>
</dbReference>
<name>A0AAJ0B8Z1_9PEZI</name>
<evidence type="ECO:0000256" key="1">
    <source>
        <dbReference type="ARBA" id="ARBA00022723"/>
    </source>
</evidence>
<keyword evidence="3" id="KW-0862">Zinc</keyword>
<sequence>MAHEIEEALKRHGVRPELCKVGVCTAKEREILEEARELLFSCLARVERDAVEPGDLTKCHGCRRKRECFFVPLKRCGRCKEVTYHSVKCQTKHWKKHKRTCRPPAATPDLAAHEYYMNKAFSDPKARALIDSLRIDAQQNSHGTGLPVHRLVATGQDTPENMRLLFGPRYEQDLGKYHLETRITYLFNAPPGSPSYAVKTSLHDHALVRAPRPATESEKKIMAEVREMQTLIRRTVGAGKIPSPADRQAILDNIYGREYSDKGHIYTLALSNMDQGVPTGGFRRV</sequence>
<protein>
    <recommendedName>
        <fullName evidence="5">MYND-type domain-containing protein</fullName>
    </recommendedName>
</protein>
<gene>
    <name evidence="6" type="ORF">QBC47DRAFT_386921</name>
</gene>
<keyword evidence="2 4" id="KW-0863">Zinc-finger</keyword>
<feature type="domain" description="MYND-type" evidence="5">
    <location>
        <begin position="59"/>
        <end position="101"/>
    </location>
</feature>
<evidence type="ECO:0000256" key="4">
    <source>
        <dbReference type="PROSITE-ProRule" id="PRU00134"/>
    </source>
</evidence>
<dbReference type="GO" id="GO:0008270">
    <property type="term" value="F:zinc ion binding"/>
    <property type="evidence" value="ECO:0007669"/>
    <property type="project" value="UniProtKB-KW"/>
</dbReference>
<reference evidence="6" key="1">
    <citation type="submission" date="2023-06" db="EMBL/GenBank/DDBJ databases">
        <title>Genome-scale phylogeny and comparative genomics of the fungal order Sordariales.</title>
        <authorList>
            <consortium name="Lawrence Berkeley National Laboratory"/>
            <person name="Hensen N."/>
            <person name="Bonometti L."/>
            <person name="Westerberg I."/>
            <person name="Brannstrom I.O."/>
            <person name="Guillou S."/>
            <person name="Cros-Aarteil S."/>
            <person name="Calhoun S."/>
            <person name="Haridas S."/>
            <person name="Kuo A."/>
            <person name="Mondo S."/>
            <person name="Pangilinan J."/>
            <person name="Riley R."/>
            <person name="Labutti K."/>
            <person name="Andreopoulos B."/>
            <person name="Lipzen A."/>
            <person name="Chen C."/>
            <person name="Yanf M."/>
            <person name="Daum C."/>
            <person name="Ng V."/>
            <person name="Clum A."/>
            <person name="Steindorff A."/>
            <person name="Ohm R."/>
            <person name="Martin F."/>
            <person name="Silar P."/>
            <person name="Natvig D."/>
            <person name="Lalanne C."/>
            <person name="Gautier V."/>
            <person name="Ament-Velasquez S.L."/>
            <person name="Kruys A."/>
            <person name="Hutchinson M.I."/>
            <person name="Powell A.J."/>
            <person name="Barry K."/>
            <person name="Miller A.N."/>
            <person name="Grigoriev I.V."/>
            <person name="Debuchy R."/>
            <person name="Gladieux P."/>
            <person name="Thoren M.H."/>
            <person name="Johannesson H."/>
        </authorList>
    </citation>
    <scope>NUCLEOTIDE SEQUENCE</scope>
    <source>
        <strain evidence="6">PSN4</strain>
    </source>
</reference>
<comment type="caution">
    <text evidence="6">The sequence shown here is derived from an EMBL/GenBank/DDBJ whole genome shotgun (WGS) entry which is preliminary data.</text>
</comment>
<evidence type="ECO:0000259" key="5">
    <source>
        <dbReference type="PROSITE" id="PS50865"/>
    </source>
</evidence>